<dbReference type="RefSeq" id="WP_048702860.1">
    <property type="nucleotide sequence ID" value="NZ_CP012034.1"/>
</dbReference>
<feature type="domain" description="Nucleoside phosphorylase" evidence="4">
    <location>
        <begin position="58"/>
        <end position="242"/>
    </location>
</feature>
<proteinExistence type="predicted"/>
<protein>
    <recommendedName>
        <fullName evidence="2">Uridine phosphorylase</fullName>
        <ecNumber evidence="1">2.4.2.3</ecNumber>
    </recommendedName>
</protein>
<dbReference type="PANTHER" id="PTHR43691:SF11">
    <property type="entry name" value="FI09636P-RELATED"/>
    <property type="match status" value="1"/>
</dbReference>
<evidence type="ECO:0000259" key="4">
    <source>
        <dbReference type="Pfam" id="PF01048"/>
    </source>
</evidence>
<organism evidence="5 6">
    <name type="scientific">Companilactobacillus ginsenosidimutans</name>
    <dbReference type="NCBI Taxonomy" id="1007676"/>
    <lineage>
        <taxon>Bacteria</taxon>
        <taxon>Bacillati</taxon>
        <taxon>Bacillota</taxon>
        <taxon>Bacilli</taxon>
        <taxon>Lactobacillales</taxon>
        <taxon>Lactobacillaceae</taxon>
        <taxon>Companilactobacillus</taxon>
    </lineage>
</organism>
<dbReference type="SUPFAM" id="SSF53167">
    <property type="entry name" value="Purine and uridine phosphorylases"/>
    <property type="match status" value="1"/>
</dbReference>
<dbReference type="EC" id="2.4.2.3" evidence="1"/>
<dbReference type="InterPro" id="IPR000845">
    <property type="entry name" value="Nucleoside_phosphorylase_d"/>
</dbReference>
<dbReference type="STRING" id="1007676.ABM34_02105"/>
<dbReference type="CDD" id="cd09007">
    <property type="entry name" value="NP-I_spr0068"/>
    <property type="match status" value="1"/>
</dbReference>
<evidence type="ECO:0000313" key="6">
    <source>
        <dbReference type="Proteomes" id="UP000036106"/>
    </source>
</evidence>
<dbReference type="GO" id="GO:0005829">
    <property type="term" value="C:cytosol"/>
    <property type="evidence" value="ECO:0007669"/>
    <property type="project" value="TreeGrafter"/>
</dbReference>
<dbReference type="GO" id="GO:0006152">
    <property type="term" value="P:purine nucleoside catabolic process"/>
    <property type="evidence" value="ECO:0007669"/>
    <property type="project" value="TreeGrafter"/>
</dbReference>
<gene>
    <name evidence="5" type="ORF">ABM34_02105</name>
</gene>
<dbReference type="Pfam" id="PF01048">
    <property type="entry name" value="PNP_UDP_1"/>
    <property type="match status" value="1"/>
</dbReference>
<dbReference type="InterPro" id="IPR035994">
    <property type="entry name" value="Nucleoside_phosphorylase_sf"/>
</dbReference>
<dbReference type="AlphaFoldDB" id="A0A0H4QII2"/>
<accession>A0A0H4QII2</accession>
<evidence type="ECO:0000256" key="3">
    <source>
        <dbReference type="ARBA" id="ARBA00048447"/>
    </source>
</evidence>
<sequence length="250" mass="28210">MLIDDFDDQSEEILQPNLRNEPIKNFPKIIIAPFYGDLVRKFAIDNGLRVIGNSRSLNGENYVYEYELSGVKIGLIMAPVGAPQCIATFEDLRIMGAEKFITLGTCGVLTNSIGRGKIAIPVSAVRDEGTSYHYQPATHEIQMPFKTLELMKNVFYTGNIPFIEGKTWSTDAIYRETRNTFEKRKSDGCSFVDMEVAAILAWSKFRGIDAYPFFTTADNLDSKMWEVRSDYRDEIPVAMKAAFGIARVLE</sequence>
<dbReference type="EMBL" id="CP012034">
    <property type="protein sequence ID" value="AKP66463.1"/>
    <property type="molecule type" value="Genomic_DNA"/>
</dbReference>
<dbReference type="PANTHER" id="PTHR43691">
    <property type="entry name" value="URIDINE PHOSPHORYLASE"/>
    <property type="match status" value="1"/>
</dbReference>
<dbReference type="Proteomes" id="UP000036106">
    <property type="component" value="Chromosome"/>
</dbReference>
<reference evidence="6" key="1">
    <citation type="submission" date="2015-07" db="EMBL/GenBank/DDBJ databases">
        <title>Lactobacillus ginsenosidimutans/EMML 3141/ whole genome sequencing.</title>
        <authorList>
            <person name="Kim M.K."/>
            <person name="Im W.-T."/>
            <person name="Srinivasan S."/>
            <person name="Lee J.-J."/>
        </authorList>
    </citation>
    <scope>NUCLEOTIDE SEQUENCE [LARGE SCALE GENOMIC DNA]</scope>
    <source>
        <strain evidence="6">EMML 3041</strain>
    </source>
</reference>
<name>A0A0H4QII2_9LACO</name>
<evidence type="ECO:0000313" key="5">
    <source>
        <dbReference type="EMBL" id="AKP66463.1"/>
    </source>
</evidence>
<evidence type="ECO:0000256" key="2">
    <source>
        <dbReference type="ARBA" id="ARBA00021980"/>
    </source>
</evidence>
<dbReference type="Gene3D" id="3.40.50.1580">
    <property type="entry name" value="Nucleoside phosphorylase domain"/>
    <property type="match status" value="1"/>
</dbReference>
<dbReference type="GO" id="GO:0004731">
    <property type="term" value="F:purine-nucleoside phosphorylase activity"/>
    <property type="evidence" value="ECO:0007669"/>
    <property type="project" value="TreeGrafter"/>
</dbReference>
<dbReference type="GO" id="GO:0004850">
    <property type="term" value="F:uridine phosphorylase activity"/>
    <property type="evidence" value="ECO:0007669"/>
    <property type="project" value="UniProtKB-EC"/>
</dbReference>
<comment type="catalytic activity">
    <reaction evidence="3">
        <text>uridine + phosphate = alpha-D-ribose 1-phosphate + uracil</text>
        <dbReference type="Rhea" id="RHEA:24388"/>
        <dbReference type="ChEBI" id="CHEBI:16704"/>
        <dbReference type="ChEBI" id="CHEBI:17568"/>
        <dbReference type="ChEBI" id="CHEBI:43474"/>
        <dbReference type="ChEBI" id="CHEBI:57720"/>
        <dbReference type="EC" id="2.4.2.3"/>
    </reaction>
</comment>
<dbReference type="KEGG" id="lgn:ABM34_02105"/>
<dbReference type="PATRIC" id="fig|1007676.4.peg.438"/>
<evidence type="ECO:0000256" key="1">
    <source>
        <dbReference type="ARBA" id="ARBA00011888"/>
    </source>
</evidence>
<keyword evidence="6" id="KW-1185">Reference proteome</keyword>